<reference evidence="2" key="2">
    <citation type="submission" date="2021-04" db="EMBL/GenBank/DDBJ databases">
        <authorList>
            <person name="Gilroy R."/>
        </authorList>
    </citation>
    <scope>NUCLEOTIDE SEQUENCE</scope>
    <source>
        <strain evidence="2">G4-2901</strain>
    </source>
</reference>
<feature type="transmembrane region" description="Helical" evidence="1">
    <location>
        <begin position="154"/>
        <end position="174"/>
    </location>
</feature>
<accession>A0A948TD73</accession>
<keyword evidence="1" id="KW-0812">Transmembrane</keyword>
<dbReference type="AlphaFoldDB" id="A0A948TD73"/>
<sequence length="235" mass="26604">MKSFSLKRMMQFSKLQLNELFLNKTAAEAIKLLLLHSFSITFISLAMKRNGGIKECISLIELLLLLYSYYFPFLNLFSDLVTKKGLLNKISVPATLSEKQASLYYSTLLMGTMILIPSIIISNIILQAAIPFVFGDEVNGLHLIFGGGGKGIKMNLIAAILILYLIILTPLALLYRKYKKVYFWSMFIAFILSYMLPIIFMYGLITKITLVLVTVFWSIFAVITANKGLRKVELE</sequence>
<evidence type="ECO:0000313" key="3">
    <source>
        <dbReference type="Proteomes" id="UP000783796"/>
    </source>
</evidence>
<organism evidence="2 3">
    <name type="scientific">Candidatus Phocaeicola faecigallinarum</name>
    <dbReference type="NCBI Taxonomy" id="2838732"/>
    <lineage>
        <taxon>Bacteria</taxon>
        <taxon>Pseudomonadati</taxon>
        <taxon>Bacteroidota</taxon>
        <taxon>Bacteroidia</taxon>
        <taxon>Bacteroidales</taxon>
        <taxon>Bacteroidaceae</taxon>
        <taxon>Phocaeicola</taxon>
    </lineage>
</organism>
<name>A0A948TD73_9BACT</name>
<proteinExistence type="predicted"/>
<feature type="transmembrane region" description="Helical" evidence="1">
    <location>
        <begin position="208"/>
        <end position="229"/>
    </location>
</feature>
<keyword evidence="1" id="KW-1133">Transmembrane helix</keyword>
<evidence type="ECO:0000256" key="1">
    <source>
        <dbReference type="SAM" id="Phobius"/>
    </source>
</evidence>
<evidence type="ECO:0000313" key="2">
    <source>
        <dbReference type="EMBL" id="MBU3838807.1"/>
    </source>
</evidence>
<feature type="transmembrane region" description="Helical" evidence="1">
    <location>
        <begin position="181"/>
        <end position="202"/>
    </location>
</feature>
<dbReference type="EMBL" id="JAHLFW010000089">
    <property type="protein sequence ID" value="MBU3838807.1"/>
    <property type="molecule type" value="Genomic_DNA"/>
</dbReference>
<gene>
    <name evidence="2" type="ORF">H9777_10975</name>
</gene>
<reference evidence="2" key="1">
    <citation type="journal article" date="2021" name="PeerJ">
        <title>Extensive microbial diversity within the chicken gut microbiome revealed by metagenomics and culture.</title>
        <authorList>
            <person name="Gilroy R."/>
            <person name="Ravi A."/>
            <person name="Getino M."/>
            <person name="Pursley I."/>
            <person name="Horton D.L."/>
            <person name="Alikhan N.F."/>
            <person name="Baker D."/>
            <person name="Gharbi K."/>
            <person name="Hall N."/>
            <person name="Watson M."/>
            <person name="Adriaenssens E.M."/>
            <person name="Foster-Nyarko E."/>
            <person name="Jarju S."/>
            <person name="Secka A."/>
            <person name="Antonio M."/>
            <person name="Oren A."/>
            <person name="Chaudhuri R.R."/>
            <person name="La Ragione R."/>
            <person name="Hildebrand F."/>
            <person name="Pallen M.J."/>
        </authorList>
    </citation>
    <scope>NUCLEOTIDE SEQUENCE</scope>
    <source>
        <strain evidence="2">G4-2901</strain>
    </source>
</reference>
<protein>
    <submittedName>
        <fullName evidence="2">Uncharacterized protein</fullName>
    </submittedName>
</protein>
<feature type="transmembrane region" description="Helical" evidence="1">
    <location>
        <begin position="59"/>
        <end position="82"/>
    </location>
</feature>
<comment type="caution">
    <text evidence="2">The sequence shown here is derived from an EMBL/GenBank/DDBJ whole genome shotgun (WGS) entry which is preliminary data.</text>
</comment>
<feature type="transmembrane region" description="Helical" evidence="1">
    <location>
        <begin position="21"/>
        <end position="47"/>
    </location>
</feature>
<dbReference type="Proteomes" id="UP000783796">
    <property type="component" value="Unassembled WGS sequence"/>
</dbReference>
<feature type="transmembrane region" description="Helical" evidence="1">
    <location>
        <begin position="103"/>
        <end position="134"/>
    </location>
</feature>
<keyword evidence="1" id="KW-0472">Membrane</keyword>